<organism evidence="1 2">
    <name type="scientific">Ridgeia piscesae</name>
    <name type="common">Tubeworm</name>
    <dbReference type="NCBI Taxonomy" id="27915"/>
    <lineage>
        <taxon>Eukaryota</taxon>
        <taxon>Metazoa</taxon>
        <taxon>Spiralia</taxon>
        <taxon>Lophotrochozoa</taxon>
        <taxon>Annelida</taxon>
        <taxon>Polychaeta</taxon>
        <taxon>Sedentaria</taxon>
        <taxon>Canalipalpata</taxon>
        <taxon>Sabellida</taxon>
        <taxon>Siboglinidae</taxon>
        <taxon>Ridgeia</taxon>
    </lineage>
</organism>
<proteinExistence type="predicted"/>
<dbReference type="Proteomes" id="UP001209878">
    <property type="component" value="Unassembled WGS sequence"/>
</dbReference>
<name>A0AAD9UH86_RIDPI</name>
<dbReference type="AlphaFoldDB" id="A0AAD9UH86"/>
<keyword evidence="2" id="KW-1185">Reference proteome</keyword>
<dbReference type="EMBL" id="JAODUO010000109">
    <property type="protein sequence ID" value="KAK2189310.1"/>
    <property type="molecule type" value="Genomic_DNA"/>
</dbReference>
<dbReference type="PANTHER" id="PTHR34305:SF1">
    <property type="entry name" value="SWIM-TYPE DOMAIN-CONTAINING PROTEIN"/>
    <property type="match status" value="1"/>
</dbReference>
<dbReference type="PANTHER" id="PTHR34305">
    <property type="entry name" value="EXPRESSED PROTEIN"/>
    <property type="match status" value="1"/>
</dbReference>
<reference evidence="1" key="1">
    <citation type="journal article" date="2023" name="Mol. Biol. Evol.">
        <title>Third-Generation Sequencing Reveals the Adaptive Role of the Epigenome in Three Deep-Sea Polychaetes.</title>
        <authorList>
            <person name="Perez M."/>
            <person name="Aroh O."/>
            <person name="Sun Y."/>
            <person name="Lan Y."/>
            <person name="Juniper S.K."/>
            <person name="Young C.R."/>
            <person name="Angers B."/>
            <person name="Qian P.Y."/>
        </authorList>
    </citation>
    <scope>NUCLEOTIDE SEQUENCE</scope>
    <source>
        <strain evidence="1">R07B-5</strain>
    </source>
</reference>
<gene>
    <name evidence="1" type="ORF">NP493_109g03010</name>
</gene>
<comment type="caution">
    <text evidence="1">The sequence shown here is derived from an EMBL/GenBank/DDBJ whole genome shotgun (WGS) entry which is preliminary data.</text>
</comment>
<sequence length="226" mass="26746">MVKCTHSNDREIPDSSSILLHYNPKLQGCAYYFTSHGGRMIRDLPSYDIAKTKPNIHDCCKSFPEAARSGTTYLFLWFDPLHGHCYGFHIITMSEVRKDPFASAFLYMETPPNEVFYDFSCQLEEYALNREPMFWRGCRFYHDIFHGFSHKCPFVYMSRRVPSLDVGINSEICEQFNSYIQKIKYTARSMNQSHFMFYLQFFIHRWNVQKRHKCVAEQAMAESLLK</sequence>
<accession>A0AAD9UH86</accession>
<evidence type="ECO:0000313" key="2">
    <source>
        <dbReference type="Proteomes" id="UP001209878"/>
    </source>
</evidence>
<evidence type="ECO:0000313" key="1">
    <source>
        <dbReference type="EMBL" id="KAK2189310.1"/>
    </source>
</evidence>
<protein>
    <submittedName>
        <fullName evidence="1">Uncharacterized protein</fullName>
    </submittedName>
</protein>